<dbReference type="RefSeq" id="WP_192761039.1">
    <property type="nucleotide sequence ID" value="NZ_JADBDZ010000001.1"/>
</dbReference>
<dbReference type="EMBL" id="JADBDZ010000001">
    <property type="protein sequence ID" value="MBE1534697.1"/>
    <property type="molecule type" value="Genomic_DNA"/>
</dbReference>
<keyword evidence="2" id="KW-0812">Transmembrane</keyword>
<comment type="caution">
    <text evidence="3">The sequence shown here is derived from an EMBL/GenBank/DDBJ whole genome shotgun (WGS) entry which is preliminary data.</text>
</comment>
<evidence type="ECO:0000313" key="4">
    <source>
        <dbReference type="Proteomes" id="UP000627838"/>
    </source>
</evidence>
<protein>
    <recommendedName>
        <fullName evidence="5">ABC transporter permease</fullName>
    </recommendedName>
</protein>
<evidence type="ECO:0000256" key="2">
    <source>
        <dbReference type="SAM" id="Phobius"/>
    </source>
</evidence>
<keyword evidence="4" id="KW-1185">Reference proteome</keyword>
<gene>
    <name evidence="3" type="ORF">H4W34_004530</name>
</gene>
<proteinExistence type="predicted"/>
<reference evidence="3 4" key="1">
    <citation type="submission" date="2020-10" db="EMBL/GenBank/DDBJ databases">
        <title>Sequencing the genomes of 1000 actinobacteria strains.</title>
        <authorList>
            <person name="Klenk H.-P."/>
        </authorList>
    </citation>
    <scope>NUCLEOTIDE SEQUENCE [LARGE SCALE GENOMIC DNA]</scope>
    <source>
        <strain evidence="3 4">DSM 46744</strain>
    </source>
</reference>
<feature type="transmembrane region" description="Helical" evidence="2">
    <location>
        <begin position="54"/>
        <end position="76"/>
    </location>
</feature>
<feature type="compositionally biased region" description="Polar residues" evidence="1">
    <location>
        <begin position="1"/>
        <end position="10"/>
    </location>
</feature>
<keyword evidence="2" id="KW-0472">Membrane</keyword>
<sequence length="110" mass="11728">MNETVTQPTKAGNKWSGKDARAAAGKLDTDRMLTEIPQFMADLSATLRKKAAGAFFACVLAPAIVGVVLDFVWLYVDLGEPDDGWPGPDGPRTVNTLSTIYQSPFPSSGP</sequence>
<evidence type="ECO:0000313" key="3">
    <source>
        <dbReference type="EMBL" id="MBE1534697.1"/>
    </source>
</evidence>
<name>A0ABR9JVU8_9ACTN</name>
<dbReference type="Proteomes" id="UP000627838">
    <property type="component" value="Unassembled WGS sequence"/>
</dbReference>
<evidence type="ECO:0000256" key="1">
    <source>
        <dbReference type="SAM" id="MobiDB-lite"/>
    </source>
</evidence>
<accession>A0ABR9JVU8</accession>
<organism evidence="3 4">
    <name type="scientific">Actinomadura algeriensis</name>
    <dbReference type="NCBI Taxonomy" id="1679523"/>
    <lineage>
        <taxon>Bacteria</taxon>
        <taxon>Bacillati</taxon>
        <taxon>Actinomycetota</taxon>
        <taxon>Actinomycetes</taxon>
        <taxon>Streptosporangiales</taxon>
        <taxon>Thermomonosporaceae</taxon>
        <taxon>Actinomadura</taxon>
    </lineage>
</organism>
<feature type="region of interest" description="Disordered" evidence="1">
    <location>
        <begin position="1"/>
        <end position="21"/>
    </location>
</feature>
<evidence type="ECO:0008006" key="5">
    <source>
        <dbReference type="Google" id="ProtNLM"/>
    </source>
</evidence>
<keyword evidence="2" id="KW-1133">Transmembrane helix</keyword>